<reference evidence="1 2" key="1">
    <citation type="submission" date="2018-02" db="EMBL/GenBank/DDBJ databases">
        <title>Reclassifiation of [Polyangium] brachysporum DSM 7029 as Guopingzhaonella breviflexa gen. nov., sp. nov., a member of the family Comamonadaceae.</title>
        <authorList>
            <person name="Tang B."/>
        </authorList>
    </citation>
    <scope>NUCLEOTIDE SEQUENCE [LARGE SCALE GENOMIC DNA]</scope>
    <source>
        <strain evidence="1 2">DSM 15344</strain>
    </source>
</reference>
<dbReference type="Pfam" id="PF10442">
    <property type="entry name" value="FIST_C"/>
    <property type="match status" value="1"/>
</dbReference>
<organism evidence="1 2">
    <name type="scientific">Caldimonas thermodepolymerans</name>
    <dbReference type="NCBI Taxonomy" id="215580"/>
    <lineage>
        <taxon>Bacteria</taxon>
        <taxon>Pseudomonadati</taxon>
        <taxon>Pseudomonadota</taxon>
        <taxon>Betaproteobacteria</taxon>
        <taxon>Burkholderiales</taxon>
        <taxon>Sphaerotilaceae</taxon>
        <taxon>Caldimonas</taxon>
    </lineage>
</organism>
<dbReference type="GO" id="GO:0000209">
    <property type="term" value="P:protein polyubiquitination"/>
    <property type="evidence" value="ECO:0007669"/>
    <property type="project" value="TreeGrafter"/>
</dbReference>
<dbReference type="SMART" id="SM00897">
    <property type="entry name" value="FIST"/>
    <property type="match status" value="1"/>
</dbReference>
<dbReference type="Pfam" id="PF08495">
    <property type="entry name" value="FIST"/>
    <property type="match status" value="1"/>
</dbReference>
<gene>
    <name evidence="1" type="ORF">C1702_03400</name>
</gene>
<protein>
    <submittedName>
        <fullName evidence="1">Uncharacterized protein</fullName>
    </submittedName>
</protein>
<dbReference type="InterPro" id="IPR013702">
    <property type="entry name" value="FIST_domain_N"/>
</dbReference>
<sequence length="411" mass="43499">MNTFLHAHAAHPDWRMALSMVLPQLDAQRGRPGAVAQPTLGWLYLTDHLAAHADALLDELRRHFPGTHWVGSVGVGVMGSGVEYFDEPALSVMLGDPPRGSFQVFSGVQPLPPGFAAHTALVHADPATPDMDELVGELADRMQGGYLFGGLAASRSRALHVADGVWDGGLSGVAFDASVPLVSRVTQGCQPVGPARRITQVERNVVATLDDEPALDCLLRDLALDGETDPRQALPRLQRTLVGLSDAASPAISRAGQFGVDTRVRHLIGIDPRQRGIAVADEPAEGMQLAFCARDAQAARRDLVRICAEIREELEPEVLPPPAPVPALARGLSPEAPRPCEAGRRIVGAVYVSCAGRGGPHFGGPSAELQIVRHALGDVPLTGFFAGGEIAHRHLYGYTGVLTVLTDGQAA</sequence>
<dbReference type="Proteomes" id="UP000239406">
    <property type="component" value="Unassembled WGS sequence"/>
</dbReference>
<evidence type="ECO:0000313" key="1">
    <source>
        <dbReference type="EMBL" id="PPE71023.1"/>
    </source>
</evidence>
<proteinExistence type="predicted"/>
<dbReference type="RefSeq" id="WP_104356284.1">
    <property type="nucleotide sequence ID" value="NZ_CP064338.1"/>
</dbReference>
<dbReference type="SMART" id="SM01204">
    <property type="entry name" value="FIST_C"/>
    <property type="match status" value="1"/>
</dbReference>
<name>A0A2S5T7R1_9BURK</name>
<dbReference type="GO" id="GO:0032436">
    <property type="term" value="P:positive regulation of proteasomal ubiquitin-dependent protein catabolic process"/>
    <property type="evidence" value="ECO:0007669"/>
    <property type="project" value="TreeGrafter"/>
</dbReference>
<dbReference type="InterPro" id="IPR019494">
    <property type="entry name" value="FIST_C"/>
</dbReference>
<dbReference type="AlphaFoldDB" id="A0A2S5T7R1"/>
<comment type="caution">
    <text evidence="1">The sequence shown here is derived from an EMBL/GenBank/DDBJ whole genome shotgun (WGS) entry which is preliminary data.</text>
</comment>
<dbReference type="PANTHER" id="PTHR14939:SF5">
    <property type="entry name" value="F-BOX ONLY PROTEIN 22"/>
    <property type="match status" value="1"/>
</dbReference>
<dbReference type="PANTHER" id="PTHR14939">
    <property type="entry name" value="F-BOX ONLY PROTEIN 22"/>
    <property type="match status" value="1"/>
</dbReference>
<keyword evidence="2" id="KW-1185">Reference proteome</keyword>
<accession>A0A2S5T7R1</accession>
<dbReference type="EMBL" id="PSNY01000003">
    <property type="protein sequence ID" value="PPE71023.1"/>
    <property type="molecule type" value="Genomic_DNA"/>
</dbReference>
<evidence type="ECO:0000313" key="2">
    <source>
        <dbReference type="Proteomes" id="UP000239406"/>
    </source>
</evidence>